<dbReference type="Pfam" id="PF00057">
    <property type="entry name" value="Ldl_recept_a"/>
    <property type="match status" value="1"/>
</dbReference>
<dbReference type="EMBL" id="SWJQ01000162">
    <property type="protein sequence ID" value="TRZ20078.1"/>
    <property type="molecule type" value="Genomic_DNA"/>
</dbReference>
<evidence type="ECO:0000313" key="11">
    <source>
        <dbReference type="Proteomes" id="UP000796761"/>
    </source>
</evidence>
<feature type="chain" id="PRO_5035442817" evidence="9">
    <location>
        <begin position="25"/>
        <end position="253"/>
    </location>
</feature>
<dbReference type="InterPro" id="IPR036055">
    <property type="entry name" value="LDL_receptor-like_sf"/>
</dbReference>
<feature type="disulfide bond" evidence="8">
    <location>
        <begin position="36"/>
        <end position="54"/>
    </location>
</feature>
<dbReference type="PROSITE" id="PS01209">
    <property type="entry name" value="LDLRA_1"/>
    <property type="match status" value="1"/>
</dbReference>
<dbReference type="CDD" id="cd00112">
    <property type="entry name" value="LDLa"/>
    <property type="match status" value="1"/>
</dbReference>
<evidence type="ECO:0000313" key="10">
    <source>
        <dbReference type="EMBL" id="TRZ20078.1"/>
    </source>
</evidence>
<evidence type="ECO:0000256" key="9">
    <source>
        <dbReference type="SAM" id="SignalP"/>
    </source>
</evidence>
<feature type="disulfide bond" evidence="8">
    <location>
        <begin position="29"/>
        <end position="41"/>
    </location>
</feature>
<organism evidence="10 11">
    <name type="scientific">Zosterops borbonicus</name>
    <dbReference type="NCBI Taxonomy" id="364589"/>
    <lineage>
        <taxon>Eukaryota</taxon>
        <taxon>Metazoa</taxon>
        <taxon>Chordata</taxon>
        <taxon>Craniata</taxon>
        <taxon>Vertebrata</taxon>
        <taxon>Euteleostomi</taxon>
        <taxon>Archelosauria</taxon>
        <taxon>Archosauria</taxon>
        <taxon>Dinosauria</taxon>
        <taxon>Saurischia</taxon>
        <taxon>Theropoda</taxon>
        <taxon>Coelurosauria</taxon>
        <taxon>Aves</taxon>
        <taxon>Neognathae</taxon>
        <taxon>Neoaves</taxon>
        <taxon>Telluraves</taxon>
        <taxon>Australaves</taxon>
        <taxon>Passeriformes</taxon>
        <taxon>Sylvioidea</taxon>
        <taxon>Zosteropidae</taxon>
        <taxon>Zosterops</taxon>
    </lineage>
</organism>
<dbReference type="AlphaFoldDB" id="A0A8K1GL97"/>
<keyword evidence="9" id="KW-0732">Signal</keyword>
<evidence type="ECO:0000256" key="3">
    <source>
        <dbReference type="ARBA" id="ARBA00022692"/>
    </source>
</evidence>
<dbReference type="SUPFAM" id="SSF57424">
    <property type="entry name" value="LDL receptor-like module"/>
    <property type="match status" value="1"/>
</dbReference>
<keyword evidence="6" id="KW-0472">Membrane</keyword>
<keyword evidence="7 8" id="KW-1015">Disulfide bond</keyword>
<dbReference type="InterPro" id="IPR023415">
    <property type="entry name" value="LDLR_class-A_CS"/>
</dbReference>
<dbReference type="PANTHER" id="PTHR24270:SF62">
    <property type="entry name" value="LOW-DENSITY LIPOPROTEIN RECEPTOR-RELATED PROTEIN 2"/>
    <property type="match status" value="1"/>
</dbReference>
<dbReference type="PROSITE" id="PS50068">
    <property type="entry name" value="LDLRA_2"/>
    <property type="match status" value="1"/>
</dbReference>
<dbReference type="Gene3D" id="4.10.400.10">
    <property type="entry name" value="Low-density Lipoprotein Receptor"/>
    <property type="match status" value="1"/>
</dbReference>
<evidence type="ECO:0000256" key="2">
    <source>
        <dbReference type="ARBA" id="ARBA00004308"/>
    </source>
</evidence>
<gene>
    <name evidence="10" type="ORF">HGM15179_007059</name>
</gene>
<proteinExistence type="predicted"/>
<dbReference type="GO" id="GO:0016192">
    <property type="term" value="P:vesicle-mediated transport"/>
    <property type="evidence" value="ECO:0007669"/>
    <property type="project" value="UniProtKB-ARBA"/>
</dbReference>
<comment type="subcellular location">
    <subcellularLocation>
        <location evidence="2">Endomembrane system</location>
    </subcellularLocation>
    <subcellularLocation>
        <location evidence="1">Membrane</location>
        <topology evidence="1">Single-pass membrane protein</topology>
    </subcellularLocation>
</comment>
<feature type="disulfide bond" evidence="8">
    <location>
        <begin position="48"/>
        <end position="63"/>
    </location>
</feature>
<evidence type="ECO:0000256" key="6">
    <source>
        <dbReference type="ARBA" id="ARBA00023136"/>
    </source>
</evidence>
<evidence type="ECO:0000256" key="7">
    <source>
        <dbReference type="ARBA" id="ARBA00023157"/>
    </source>
</evidence>
<keyword evidence="11" id="KW-1185">Reference proteome</keyword>
<dbReference type="InterPro" id="IPR002172">
    <property type="entry name" value="LDrepeatLR_classA_rpt"/>
</dbReference>
<keyword evidence="3" id="KW-0812">Transmembrane</keyword>
<evidence type="ECO:0000256" key="1">
    <source>
        <dbReference type="ARBA" id="ARBA00004167"/>
    </source>
</evidence>
<dbReference type="GO" id="GO:0012505">
    <property type="term" value="C:endomembrane system"/>
    <property type="evidence" value="ECO:0007669"/>
    <property type="project" value="UniProtKB-SubCell"/>
</dbReference>
<feature type="signal peptide" evidence="9">
    <location>
        <begin position="1"/>
        <end position="24"/>
    </location>
</feature>
<accession>A0A8K1GL97</accession>
<dbReference type="GO" id="GO:0005886">
    <property type="term" value="C:plasma membrane"/>
    <property type="evidence" value="ECO:0007669"/>
    <property type="project" value="TreeGrafter"/>
</dbReference>
<name>A0A8K1GL97_9PASS</name>
<protein>
    <submittedName>
        <fullName evidence="10">Uncharacterized protein</fullName>
    </submittedName>
</protein>
<dbReference type="InterPro" id="IPR050685">
    <property type="entry name" value="LDLR"/>
</dbReference>
<sequence>MCRPALARLLLLQLLLLKLHLAKGAVKECEENQFQCRNERCIPAIWKCDEDDDCSDNSDEADCPKASPSCAKLQVSLVSGAEGPRALRVMQVQCVGLNFDTGSPEVQEFTRNDIRRTVLLPSPLVVTQQLPGIEVKWPRVTGAGSPRVVTESLLQTCFGSTKTRGEMWFVFFAFEILLQKGGGGHGGRAYERKSRWPKALTCSPDHPKCNLSQVQLGYLEVSQLPEVCKGTYHVCLSQDTSKANFTYKFFRLV</sequence>
<dbReference type="PANTHER" id="PTHR24270">
    <property type="entry name" value="LOW-DENSITY LIPOPROTEIN RECEPTOR-RELATED"/>
    <property type="match status" value="1"/>
</dbReference>
<dbReference type="OrthoDB" id="9401853at2759"/>
<dbReference type="Proteomes" id="UP000796761">
    <property type="component" value="Unassembled WGS sequence"/>
</dbReference>
<keyword evidence="5" id="KW-1133">Transmembrane helix</keyword>
<keyword evidence="4" id="KW-0677">Repeat</keyword>
<evidence type="ECO:0000256" key="4">
    <source>
        <dbReference type="ARBA" id="ARBA00022737"/>
    </source>
</evidence>
<dbReference type="SMART" id="SM00192">
    <property type="entry name" value="LDLa"/>
    <property type="match status" value="1"/>
</dbReference>
<comment type="caution">
    <text evidence="10">The sequence shown here is derived from an EMBL/GenBank/DDBJ whole genome shotgun (WGS) entry which is preliminary data.</text>
</comment>
<evidence type="ECO:0000256" key="8">
    <source>
        <dbReference type="PROSITE-ProRule" id="PRU00124"/>
    </source>
</evidence>
<reference evidence="10" key="1">
    <citation type="submission" date="2019-04" db="EMBL/GenBank/DDBJ databases">
        <title>Genome assembly of Zosterops borbonicus 15179.</title>
        <authorList>
            <person name="Leroy T."/>
            <person name="Anselmetti Y."/>
            <person name="Tilak M.-K."/>
            <person name="Nabholz B."/>
        </authorList>
    </citation>
    <scope>NUCLEOTIDE SEQUENCE</scope>
    <source>
        <strain evidence="10">HGM_15179</strain>
        <tissue evidence="10">Muscle</tissue>
    </source>
</reference>
<evidence type="ECO:0000256" key="5">
    <source>
        <dbReference type="ARBA" id="ARBA00022989"/>
    </source>
</evidence>
<dbReference type="FunFam" id="4.10.400.10:FF:000011">
    <property type="entry name" value="Low-density lipoprotein receptor-related protein 1"/>
    <property type="match status" value="1"/>
</dbReference>